<feature type="compositionally biased region" description="Polar residues" evidence="1">
    <location>
        <begin position="88"/>
        <end position="100"/>
    </location>
</feature>
<dbReference type="InterPro" id="IPR022753">
    <property type="entry name" value="T4SS_pilus_biogen_PilP"/>
</dbReference>
<evidence type="ECO:0000313" key="4">
    <source>
        <dbReference type="Proteomes" id="UP001554567"/>
    </source>
</evidence>
<evidence type="ECO:0000256" key="1">
    <source>
        <dbReference type="SAM" id="MobiDB-lite"/>
    </source>
</evidence>
<reference evidence="3 4" key="1">
    <citation type="submission" date="2024-07" db="EMBL/GenBank/DDBJ databases">
        <authorList>
            <person name="Dulla G.F.J."/>
            <person name="Delorm J.G."/>
        </authorList>
    </citation>
    <scope>NUCLEOTIDE SEQUENCE [LARGE SCALE GENOMIC DNA]</scope>
    <source>
        <strain evidence="3 4">JGD 233</strain>
    </source>
</reference>
<evidence type="ECO:0000256" key="2">
    <source>
        <dbReference type="SAM" id="SignalP"/>
    </source>
</evidence>
<dbReference type="RefSeq" id="WP_367166880.1">
    <property type="nucleotide sequence ID" value="NZ_JBFKZN010000002.1"/>
</dbReference>
<feature type="chain" id="PRO_5045807861" evidence="2">
    <location>
        <begin position="24"/>
        <end position="161"/>
    </location>
</feature>
<organism evidence="3 4">
    <name type="scientific">Erwinia papayae</name>
    <dbReference type="NCBI Taxonomy" id="206499"/>
    <lineage>
        <taxon>Bacteria</taxon>
        <taxon>Pseudomonadati</taxon>
        <taxon>Pseudomonadota</taxon>
        <taxon>Gammaproteobacteria</taxon>
        <taxon>Enterobacterales</taxon>
        <taxon>Erwiniaceae</taxon>
        <taxon>Erwinia</taxon>
    </lineage>
</organism>
<dbReference type="NCBIfam" id="TIGR03021">
    <property type="entry name" value="pilP_fam"/>
    <property type="match status" value="1"/>
</dbReference>
<dbReference type="Proteomes" id="UP001554567">
    <property type="component" value="Unassembled WGS sequence"/>
</dbReference>
<accession>A0ABV3MYG9</accession>
<feature type="compositionally biased region" description="Polar residues" evidence="1">
    <location>
        <begin position="63"/>
        <end position="72"/>
    </location>
</feature>
<name>A0ABV3MYG9_9GAMM</name>
<gene>
    <name evidence="3" type="primary">pilP</name>
    <name evidence="3" type="ORF">ABW286_05335</name>
</gene>
<keyword evidence="2" id="KW-0732">Signal</keyword>
<feature type="region of interest" description="Disordered" evidence="1">
    <location>
        <begin position="63"/>
        <end position="100"/>
    </location>
</feature>
<feature type="signal peptide" evidence="2">
    <location>
        <begin position="1"/>
        <end position="23"/>
    </location>
</feature>
<dbReference type="EMBL" id="JBFKZN010000002">
    <property type="protein sequence ID" value="MEW5288605.1"/>
    <property type="molecule type" value="Genomic_DNA"/>
</dbReference>
<proteinExistence type="predicted"/>
<evidence type="ECO:0000313" key="3">
    <source>
        <dbReference type="EMBL" id="MEW5288605.1"/>
    </source>
</evidence>
<comment type="caution">
    <text evidence="3">The sequence shown here is derived from an EMBL/GenBank/DDBJ whole genome shotgun (WGS) entry which is preliminary data.</text>
</comment>
<keyword evidence="4" id="KW-1185">Reference proteome</keyword>
<protein>
    <submittedName>
        <fullName evidence="3">Type IV pilus biogenesis protein PilP</fullName>
    </submittedName>
</protein>
<sequence>MRRTDPAGACLLLSVMFSGPLLAAGTGHTLPPNARLDELEAVQARYFILEQKVQTARLEQQLRESLSPQSGERSAPFILQQPAVTPPGASQSTPASTEKTVSTVRLQEIYGRGTQLRARILLPNGGVTEVAKGDQIPGTSKRVTEVTATVVRLSDNSELTF</sequence>